<feature type="domain" description="Ig-like" evidence="4">
    <location>
        <begin position="102"/>
        <end position="193"/>
    </location>
</feature>
<dbReference type="GO" id="GO:0009653">
    <property type="term" value="P:anatomical structure morphogenesis"/>
    <property type="evidence" value="ECO:0007669"/>
    <property type="project" value="UniProtKB-ARBA"/>
</dbReference>
<proteinExistence type="predicted"/>
<dbReference type="Proteomes" id="UP001152798">
    <property type="component" value="Chromosome 6"/>
</dbReference>
<evidence type="ECO:0000313" key="7">
    <source>
        <dbReference type="Proteomes" id="UP001152798"/>
    </source>
</evidence>
<dbReference type="PROSITE" id="PS50835">
    <property type="entry name" value="IG_LIKE"/>
    <property type="match status" value="3"/>
</dbReference>
<dbReference type="PROSITE" id="PS50853">
    <property type="entry name" value="FN3"/>
    <property type="match status" value="4"/>
</dbReference>
<dbReference type="InterPro" id="IPR036179">
    <property type="entry name" value="Ig-like_dom_sf"/>
</dbReference>
<feature type="domain" description="Fibronectin type-III" evidence="5">
    <location>
        <begin position="535"/>
        <end position="623"/>
    </location>
</feature>
<dbReference type="InterPro" id="IPR003598">
    <property type="entry name" value="Ig_sub2"/>
</dbReference>
<feature type="domain" description="Fibronectin type-III" evidence="5">
    <location>
        <begin position="290"/>
        <end position="380"/>
    </location>
</feature>
<accession>A0A9P0HME5</accession>
<feature type="domain" description="Fibronectin type-III" evidence="5">
    <location>
        <begin position="382"/>
        <end position="478"/>
    </location>
</feature>
<evidence type="ECO:0000259" key="5">
    <source>
        <dbReference type="PROSITE" id="PS50853"/>
    </source>
</evidence>
<gene>
    <name evidence="6" type="ORF">NEZAVI_LOCUS13630</name>
</gene>
<keyword evidence="2" id="KW-1015">Disulfide bond</keyword>
<dbReference type="OrthoDB" id="438268at2759"/>
<dbReference type="PANTHER" id="PTHR44170:SF59">
    <property type="entry name" value="PROTOGENIN-LIKE"/>
    <property type="match status" value="1"/>
</dbReference>
<dbReference type="SUPFAM" id="SSF49265">
    <property type="entry name" value="Fibronectin type III"/>
    <property type="match status" value="2"/>
</dbReference>
<feature type="domain" description="Fibronectin type-III" evidence="5">
    <location>
        <begin position="627"/>
        <end position="720"/>
    </location>
</feature>
<dbReference type="PANTHER" id="PTHR44170">
    <property type="entry name" value="PROTEIN SIDEKICK"/>
    <property type="match status" value="1"/>
</dbReference>
<dbReference type="Pfam" id="PF00041">
    <property type="entry name" value="fn3"/>
    <property type="match status" value="4"/>
</dbReference>
<dbReference type="InterPro" id="IPR007110">
    <property type="entry name" value="Ig-like_dom"/>
</dbReference>
<evidence type="ECO:0000256" key="2">
    <source>
        <dbReference type="ARBA" id="ARBA00023157"/>
    </source>
</evidence>
<dbReference type="SUPFAM" id="SSF48726">
    <property type="entry name" value="Immunoglobulin"/>
    <property type="match status" value="3"/>
</dbReference>
<evidence type="ECO:0000259" key="4">
    <source>
        <dbReference type="PROSITE" id="PS50835"/>
    </source>
</evidence>
<keyword evidence="3" id="KW-0472">Membrane</keyword>
<dbReference type="InterPro" id="IPR036116">
    <property type="entry name" value="FN3_sf"/>
</dbReference>
<reference evidence="6" key="1">
    <citation type="submission" date="2022-01" db="EMBL/GenBank/DDBJ databases">
        <authorList>
            <person name="King R."/>
        </authorList>
    </citation>
    <scope>NUCLEOTIDE SEQUENCE</scope>
</reference>
<protein>
    <submittedName>
        <fullName evidence="6">Uncharacterized protein</fullName>
    </submittedName>
</protein>
<dbReference type="SMART" id="SM00060">
    <property type="entry name" value="FN3"/>
    <property type="match status" value="4"/>
</dbReference>
<keyword evidence="3" id="KW-1133">Transmembrane helix</keyword>
<evidence type="ECO:0000256" key="3">
    <source>
        <dbReference type="SAM" id="Phobius"/>
    </source>
</evidence>
<dbReference type="Gene3D" id="2.60.40.10">
    <property type="entry name" value="Immunoglobulins"/>
    <property type="match status" value="7"/>
</dbReference>
<dbReference type="SMART" id="SM00409">
    <property type="entry name" value="IG"/>
    <property type="match status" value="3"/>
</dbReference>
<dbReference type="InterPro" id="IPR003599">
    <property type="entry name" value="Ig_sub"/>
</dbReference>
<dbReference type="Pfam" id="PF13927">
    <property type="entry name" value="Ig_3"/>
    <property type="match status" value="2"/>
</dbReference>
<dbReference type="GO" id="GO:0030154">
    <property type="term" value="P:cell differentiation"/>
    <property type="evidence" value="ECO:0007669"/>
    <property type="project" value="UniProtKB-ARBA"/>
</dbReference>
<dbReference type="Pfam" id="PF07679">
    <property type="entry name" value="I-set"/>
    <property type="match status" value="1"/>
</dbReference>
<dbReference type="SMART" id="SM00408">
    <property type="entry name" value="IGc2"/>
    <property type="match status" value="3"/>
</dbReference>
<organism evidence="6 7">
    <name type="scientific">Nezara viridula</name>
    <name type="common">Southern green stink bug</name>
    <name type="synonym">Cimex viridulus</name>
    <dbReference type="NCBI Taxonomy" id="85310"/>
    <lineage>
        <taxon>Eukaryota</taxon>
        <taxon>Metazoa</taxon>
        <taxon>Ecdysozoa</taxon>
        <taxon>Arthropoda</taxon>
        <taxon>Hexapoda</taxon>
        <taxon>Insecta</taxon>
        <taxon>Pterygota</taxon>
        <taxon>Neoptera</taxon>
        <taxon>Paraneoptera</taxon>
        <taxon>Hemiptera</taxon>
        <taxon>Heteroptera</taxon>
        <taxon>Panheteroptera</taxon>
        <taxon>Pentatomomorpha</taxon>
        <taxon>Pentatomoidea</taxon>
        <taxon>Pentatomidae</taxon>
        <taxon>Pentatominae</taxon>
        <taxon>Nezara</taxon>
    </lineage>
</organism>
<dbReference type="InterPro" id="IPR003961">
    <property type="entry name" value="FN3_dom"/>
</dbReference>
<name>A0A9P0HME5_NEZVI</name>
<feature type="domain" description="Ig-like" evidence="4">
    <location>
        <begin position="200"/>
        <end position="270"/>
    </location>
</feature>
<dbReference type="AlphaFoldDB" id="A0A9P0HME5"/>
<evidence type="ECO:0000256" key="1">
    <source>
        <dbReference type="ARBA" id="ARBA00022737"/>
    </source>
</evidence>
<dbReference type="EMBL" id="OV725082">
    <property type="protein sequence ID" value="CAH1405405.1"/>
    <property type="molecule type" value="Genomic_DNA"/>
</dbReference>
<dbReference type="InterPro" id="IPR013783">
    <property type="entry name" value="Ig-like_fold"/>
</dbReference>
<keyword evidence="1" id="KW-0677">Repeat</keyword>
<keyword evidence="3" id="KW-0812">Transmembrane</keyword>
<dbReference type="GO" id="GO:0098609">
    <property type="term" value="P:cell-cell adhesion"/>
    <property type="evidence" value="ECO:0007669"/>
    <property type="project" value="TreeGrafter"/>
</dbReference>
<feature type="transmembrane region" description="Helical" evidence="3">
    <location>
        <begin position="741"/>
        <end position="764"/>
    </location>
</feature>
<dbReference type="CDD" id="cd00063">
    <property type="entry name" value="FN3"/>
    <property type="match status" value="4"/>
</dbReference>
<evidence type="ECO:0000313" key="6">
    <source>
        <dbReference type="EMBL" id="CAH1405405.1"/>
    </source>
</evidence>
<dbReference type="InterPro" id="IPR013098">
    <property type="entry name" value="Ig_I-set"/>
</dbReference>
<feature type="domain" description="Ig-like" evidence="4">
    <location>
        <begin position="19"/>
        <end position="66"/>
    </location>
</feature>
<sequence>MLHYGVMRSSRFCGNHDAPCFEMIMLSHEFRTSPESAEVSEGDVARLTCYIESTPPASITWLKDSQPLPQNKRCEAKNPHVKKTPQSKSGIIIVKEGSSTKPAHSLPNSPPSTLTAKVGKPVSLICAVSGLPKPTLSWVHTKQDGNNVTLQTTNNGLNIYRYNKIQVQNSGVYICTGTQTAKEKTYIINKKVTVSVETPPQIVEKPKSEVYPAAKTIRIDCEVKGHPMPEVTWYKDGVQLYINGRIKKNPKQLVLGAAVTQDTGVYQCFAGDVWAAARILVNSRPDQPQPPANLTCSPLSSTQIRLSWTPTQSGVVQAYSVHYFPTEGGEEYKEVAPNNTFTVQKLQPYTNYTFYIRSYGTSASEQSQRVVCSTGETVPSGGPLVNVTITGSQCLLVTWSPPPTTKARGTITSYKVQWKRVNQSSVNFELLPAHINQYRIAALDSGERYMIRVLAATSLGWPEFPDAQAWINVTLPPTSTNFPPPSISTSSINLTSLRVNSSSWYDISLKAYAGKLFGEACSVTILVGGDGALPPPILMEAAPLSPSTIRVSWKPPPHSSVFLYTLELESRGKISRTLVTNKTEVEVNDLSGDTVYETRVKAYGSQNKTSSYSIKLECRTPPYVIKVVNDVKYEPINGSAVLVMWAPLQIPAVHSYNVFYSRDLAAPINLWHSKSVQANETSIKLTGLKSNTKYVLTMRGVGTSGPGPLSPNLYFILSSTSDSNLPPEPHQPNANKSSDQFLGILFGCGISIIFIIVCSGSLLYRRRCLKNSAQPSQHEMTALTHLQATKVGVHNGPVNGLKLFPNGRVVNGHALRITENPQCQPGGSGRDGREEMSLLNETEMSNLDTTLGSLG</sequence>
<keyword evidence="7" id="KW-1185">Reference proteome</keyword>